<proteinExistence type="predicted"/>
<name>A0A0L6UXL3_9BASI</name>
<reference evidence="1 2" key="1">
    <citation type="submission" date="2015-08" db="EMBL/GenBank/DDBJ databases">
        <title>Next Generation Sequencing and Analysis of the Genome of Puccinia sorghi L Schw, the Causal Agent of Maize Common Rust.</title>
        <authorList>
            <person name="Rochi L."/>
            <person name="Burguener G."/>
            <person name="Darino M."/>
            <person name="Turjanski A."/>
            <person name="Kreff E."/>
            <person name="Dieguez M.J."/>
            <person name="Sacco F."/>
        </authorList>
    </citation>
    <scope>NUCLEOTIDE SEQUENCE [LARGE SCALE GENOMIC DNA]</scope>
    <source>
        <strain evidence="1 2">RO10H11247</strain>
    </source>
</reference>
<accession>A0A0L6UXL3</accession>
<dbReference type="EMBL" id="LAVV01008273">
    <property type="protein sequence ID" value="KNZ53278.1"/>
    <property type="molecule type" value="Genomic_DNA"/>
</dbReference>
<dbReference type="VEuPathDB" id="FungiDB:VP01_3294g1"/>
<gene>
    <name evidence="1" type="ORF">VP01_3294g1</name>
</gene>
<keyword evidence="2" id="KW-1185">Reference proteome</keyword>
<sequence length="390" mass="43477">MAFGCKELNCVLKRDPQSRQNLLSRHVKMKTLDCVRSSWFALKLGFISHGIHSQDNHENQAFAGSSMMYNENNRFFIPPWIKSCIGMGNPVALSQEQNPIMLILLHGESPILRVIGAATFVPGHSSPQLPSMRIRPIYAPPPTTSFSYICLYRLPSKLLRSYNPPKHLRMKLIFCALISYATIFGVSGQTYNFKARNFVCKQSPYLSGWCGRHLSGSSISLEPYPILFSLNTLSSSSFRFPVDMAPAGDVSSSFNCSSLLTSMNYCCSPGVVRILSVSVLLRCKSSHCYSNLIPYNRKKAKFLHLLSLCEDMPKKLSQVSSAEEGLTAKQPTLAGEESTFFSIFLISCSSSFLSNFSSSFLIFVYQLKGPLMCPTFFVVSNCIFSPLFLP</sequence>
<evidence type="ECO:0000313" key="2">
    <source>
        <dbReference type="Proteomes" id="UP000037035"/>
    </source>
</evidence>
<dbReference type="AlphaFoldDB" id="A0A0L6UXL3"/>
<protein>
    <submittedName>
        <fullName evidence="1">Uncharacterized protein</fullName>
    </submittedName>
</protein>
<organism evidence="1 2">
    <name type="scientific">Puccinia sorghi</name>
    <dbReference type="NCBI Taxonomy" id="27349"/>
    <lineage>
        <taxon>Eukaryota</taxon>
        <taxon>Fungi</taxon>
        <taxon>Dikarya</taxon>
        <taxon>Basidiomycota</taxon>
        <taxon>Pucciniomycotina</taxon>
        <taxon>Pucciniomycetes</taxon>
        <taxon>Pucciniales</taxon>
        <taxon>Pucciniaceae</taxon>
        <taxon>Puccinia</taxon>
    </lineage>
</organism>
<evidence type="ECO:0000313" key="1">
    <source>
        <dbReference type="EMBL" id="KNZ53278.1"/>
    </source>
</evidence>
<dbReference type="Proteomes" id="UP000037035">
    <property type="component" value="Unassembled WGS sequence"/>
</dbReference>
<comment type="caution">
    <text evidence="1">The sequence shown here is derived from an EMBL/GenBank/DDBJ whole genome shotgun (WGS) entry which is preliminary data.</text>
</comment>